<feature type="compositionally biased region" description="Low complexity" evidence="1">
    <location>
        <begin position="349"/>
        <end position="371"/>
    </location>
</feature>
<evidence type="ECO:0000313" key="2">
    <source>
        <dbReference type="EMBL" id="KAK1742139.1"/>
    </source>
</evidence>
<dbReference type="EMBL" id="JATAAI010000011">
    <property type="protein sequence ID" value="KAK1742139.1"/>
    <property type="molecule type" value="Genomic_DNA"/>
</dbReference>
<feature type="compositionally biased region" description="Polar residues" evidence="1">
    <location>
        <begin position="285"/>
        <end position="295"/>
    </location>
</feature>
<accession>A0AAD9DDL2</accession>
<name>A0AAD9DDL2_9STRA</name>
<dbReference type="AlphaFoldDB" id="A0AAD9DDL2"/>
<organism evidence="2 3">
    <name type="scientific">Skeletonema marinoi</name>
    <dbReference type="NCBI Taxonomy" id="267567"/>
    <lineage>
        <taxon>Eukaryota</taxon>
        <taxon>Sar</taxon>
        <taxon>Stramenopiles</taxon>
        <taxon>Ochrophyta</taxon>
        <taxon>Bacillariophyta</taxon>
        <taxon>Coscinodiscophyceae</taxon>
        <taxon>Thalassiosirophycidae</taxon>
        <taxon>Thalassiosirales</taxon>
        <taxon>Skeletonemataceae</taxon>
        <taxon>Skeletonema</taxon>
        <taxon>Skeletonema marinoi-dohrnii complex</taxon>
    </lineage>
</organism>
<feature type="region of interest" description="Disordered" evidence="1">
    <location>
        <begin position="222"/>
        <end position="391"/>
    </location>
</feature>
<reference evidence="2" key="1">
    <citation type="submission" date="2023-06" db="EMBL/GenBank/DDBJ databases">
        <title>Survivors Of The Sea: Transcriptome response of Skeletonema marinoi to long-term dormancy.</title>
        <authorList>
            <person name="Pinder M.I.M."/>
            <person name="Kourtchenko O."/>
            <person name="Robertson E.K."/>
            <person name="Larsson T."/>
            <person name="Maumus F."/>
            <person name="Osuna-Cruz C.M."/>
            <person name="Vancaester E."/>
            <person name="Stenow R."/>
            <person name="Vandepoele K."/>
            <person name="Ploug H."/>
            <person name="Bruchert V."/>
            <person name="Godhe A."/>
            <person name="Topel M."/>
        </authorList>
    </citation>
    <scope>NUCLEOTIDE SEQUENCE</scope>
    <source>
        <strain evidence="2">R05AC</strain>
    </source>
</reference>
<proteinExistence type="predicted"/>
<feature type="compositionally biased region" description="Basic residues" evidence="1">
    <location>
        <begin position="234"/>
        <end position="254"/>
    </location>
</feature>
<feature type="region of interest" description="Disordered" evidence="1">
    <location>
        <begin position="132"/>
        <end position="205"/>
    </location>
</feature>
<evidence type="ECO:0000256" key="1">
    <source>
        <dbReference type="SAM" id="MobiDB-lite"/>
    </source>
</evidence>
<feature type="compositionally biased region" description="Low complexity" evidence="1">
    <location>
        <begin position="169"/>
        <end position="195"/>
    </location>
</feature>
<feature type="compositionally biased region" description="Low complexity" evidence="1">
    <location>
        <begin position="140"/>
        <end position="155"/>
    </location>
</feature>
<feature type="compositionally biased region" description="Polar residues" evidence="1">
    <location>
        <begin position="303"/>
        <end position="327"/>
    </location>
</feature>
<evidence type="ECO:0000313" key="3">
    <source>
        <dbReference type="Proteomes" id="UP001224775"/>
    </source>
</evidence>
<feature type="compositionally biased region" description="Basic and acidic residues" evidence="1">
    <location>
        <begin position="196"/>
        <end position="205"/>
    </location>
</feature>
<comment type="caution">
    <text evidence="2">The sequence shown here is derived from an EMBL/GenBank/DDBJ whole genome shotgun (WGS) entry which is preliminary data.</text>
</comment>
<sequence>MEVLPVASQPKETTHLRCQKSGCRDGTAAHEEPTLIVARSPPTKVLPFIITWTLTFLVLRLAAHCLRKLFNLLPIACEKLPKIGAALGHYCNSFFLISARIIFKGKGSERKVKSGRSLPSRTSNRSLGSLADLLDDSSRDSSSVGYSSAYSTTSSEGDSNDDDKSSALESQSEIASSGLSSSDSSADSTYDYNHNNNDDDQSKERESIVSKFLNYISASNPEEFDEQYTPPRTKNGRGRVKRRPTLDHKLRHSHNTVGIYTPSQSGSRTRRLKRRSTVGEANYPSYLTQIATLESKSQRRATAESSNQGRESSNAPESLLITQSPPSSGRVKMRKAPAAADAAKTKGQNHGSNDNNGKSKSSKRQQQQNQQHPIQRHDKEKLQKNSSLHHH</sequence>
<feature type="compositionally biased region" description="Polar residues" evidence="1">
    <location>
        <begin position="255"/>
        <end position="267"/>
    </location>
</feature>
<gene>
    <name evidence="2" type="ORF">QTG54_006704</name>
</gene>
<keyword evidence="3" id="KW-1185">Reference proteome</keyword>
<dbReference type="Proteomes" id="UP001224775">
    <property type="component" value="Unassembled WGS sequence"/>
</dbReference>
<protein>
    <submittedName>
        <fullName evidence="2">Uncharacterized protein</fullName>
    </submittedName>
</protein>